<comment type="function">
    <text evidence="9">Facilitates transcription termination by a mechanism that involves Rho binding to the nascent RNA, activation of Rho's RNA-dependent ATPase activity, and release of the mRNA from the DNA template.</text>
</comment>
<accession>A0A8J3N018</accession>
<evidence type="ECO:0000256" key="7">
    <source>
        <dbReference type="ARBA" id="ARBA00023015"/>
    </source>
</evidence>
<dbReference type="InterPro" id="IPR041703">
    <property type="entry name" value="Rho_factor_ATP-bd"/>
</dbReference>
<dbReference type="NCBIfam" id="NF006886">
    <property type="entry name" value="PRK09376.1"/>
    <property type="match status" value="1"/>
</dbReference>
<protein>
    <recommendedName>
        <fullName evidence="9 10">Transcription termination factor Rho</fullName>
        <ecNumber evidence="9 10">3.6.4.-</ecNumber>
    </recommendedName>
    <alternativeName>
        <fullName evidence="9">ATP-dependent helicase Rho</fullName>
    </alternativeName>
</protein>
<dbReference type="Pfam" id="PF00006">
    <property type="entry name" value="ATP-synt_ab"/>
    <property type="match status" value="1"/>
</dbReference>
<evidence type="ECO:0000313" key="14">
    <source>
        <dbReference type="Proteomes" id="UP000597444"/>
    </source>
</evidence>
<feature type="domain" description="Rho RNA-BD" evidence="12">
    <location>
        <begin position="61"/>
        <end position="134"/>
    </location>
</feature>
<dbReference type="InterPro" id="IPR003593">
    <property type="entry name" value="AAA+_ATPase"/>
</dbReference>
<dbReference type="SUPFAM" id="SSF50249">
    <property type="entry name" value="Nucleic acid-binding proteins"/>
    <property type="match status" value="1"/>
</dbReference>
<dbReference type="InterPro" id="IPR000194">
    <property type="entry name" value="ATPase_F1/V1/A1_a/bsu_nucl-bd"/>
</dbReference>
<dbReference type="InterPro" id="IPR011113">
    <property type="entry name" value="Rho_RNA-bd"/>
</dbReference>
<gene>
    <name evidence="9 13" type="primary">rho</name>
    <name evidence="13" type="ORF">KSF_037920</name>
</gene>
<dbReference type="Proteomes" id="UP000597444">
    <property type="component" value="Unassembled WGS sequence"/>
</dbReference>
<dbReference type="GO" id="GO:0004386">
    <property type="term" value="F:helicase activity"/>
    <property type="evidence" value="ECO:0007669"/>
    <property type="project" value="UniProtKB-UniRule"/>
</dbReference>
<keyword evidence="8 9" id="KW-0804">Transcription</keyword>
<comment type="subunit">
    <text evidence="9">Homohexamer. The homohexamer assembles into an open ring structure.</text>
</comment>
<feature type="binding site" evidence="9">
    <location>
        <begin position="177"/>
        <end position="182"/>
    </location>
    <ligand>
        <name>ATP</name>
        <dbReference type="ChEBI" id="CHEBI:30616"/>
    </ligand>
</feature>
<dbReference type="SUPFAM" id="SSF68912">
    <property type="entry name" value="Rho N-terminal domain-like"/>
    <property type="match status" value="1"/>
</dbReference>
<dbReference type="InterPro" id="IPR036269">
    <property type="entry name" value="Rho_N_sf"/>
</dbReference>
<dbReference type="PANTHER" id="PTHR46425">
    <property type="entry name" value="TRANSCRIPTION TERMINATION FACTOR RHO"/>
    <property type="match status" value="1"/>
</dbReference>
<dbReference type="GO" id="GO:0005524">
    <property type="term" value="F:ATP binding"/>
    <property type="evidence" value="ECO:0007669"/>
    <property type="project" value="UniProtKB-UniRule"/>
</dbReference>
<evidence type="ECO:0000256" key="3">
    <source>
        <dbReference type="ARBA" id="ARBA00022801"/>
    </source>
</evidence>
<dbReference type="SUPFAM" id="SSF52540">
    <property type="entry name" value="P-loop containing nucleoside triphosphate hydrolases"/>
    <property type="match status" value="1"/>
</dbReference>
<dbReference type="GO" id="GO:0008186">
    <property type="term" value="F:ATP-dependent activity, acting on RNA"/>
    <property type="evidence" value="ECO:0007669"/>
    <property type="project" value="UniProtKB-UniRule"/>
</dbReference>
<proteinExistence type="inferred from homology"/>
<evidence type="ECO:0000256" key="6">
    <source>
        <dbReference type="ARBA" id="ARBA00022884"/>
    </source>
</evidence>
<dbReference type="GO" id="GO:0006353">
    <property type="term" value="P:DNA-templated transcription termination"/>
    <property type="evidence" value="ECO:0007669"/>
    <property type="project" value="UniProtKB-UniRule"/>
</dbReference>
<organism evidence="13 14">
    <name type="scientific">Reticulibacter mediterranei</name>
    <dbReference type="NCBI Taxonomy" id="2778369"/>
    <lineage>
        <taxon>Bacteria</taxon>
        <taxon>Bacillati</taxon>
        <taxon>Chloroflexota</taxon>
        <taxon>Ktedonobacteria</taxon>
        <taxon>Ktedonobacterales</taxon>
        <taxon>Reticulibacteraceae</taxon>
        <taxon>Reticulibacter</taxon>
    </lineage>
</organism>
<dbReference type="EC" id="3.6.4.-" evidence="9 10"/>
<evidence type="ECO:0000256" key="2">
    <source>
        <dbReference type="ARBA" id="ARBA00022741"/>
    </source>
</evidence>
<evidence type="ECO:0000256" key="4">
    <source>
        <dbReference type="ARBA" id="ARBA00022806"/>
    </source>
</evidence>
<evidence type="ECO:0000313" key="13">
    <source>
        <dbReference type="EMBL" id="GHO93744.1"/>
    </source>
</evidence>
<evidence type="ECO:0000256" key="11">
    <source>
        <dbReference type="PROSITE-ProRule" id="PRU01203"/>
    </source>
</evidence>
<dbReference type="Pfam" id="PF07497">
    <property type="entry name" value="Rho_RNA_bind"/>
    <property type="match status" value="1"/>
</dbReference>
<feature type="binding site" evidence="9">
    <location>
        <begin position="189"/>
        <end position="194"/>
    </location>
    <ligand>
        <name>ATP</name>
        <dbReference type="ChEBI" id="CHEBI:30616"/>
    </ligand>
</feature>
<dbReference type="CDD" id="cd01128">
    <property type="entry name" value="rho_factor_C"/>
    <property type="match status" value="1"/>
</dbReference>
<dbReference type="RefSeq" id="WP_373324532.1">
    <property type="nucleotide sequence ID" value="NZ_BNJK01000001.1"/>
</dbReference>
<sequence length="435" mass="48356">MGVFLSSCFALPNVNIAELELKTLPELRDMARDLELSGFSTLKKQDLVFRLLQANTEQQGNIFSAGVLEIVEDGFGFLRQERFLPGNMDVYVSQSQIRRFGLRTGDMVSGQVRPPKDNEKYYGLLRVEAINGVDPEIAKRRPHFEHLTPISPREMFNLETTPANISGRIVNLVSPIGRGQRGLIVSPPKAGKTMLLKSIANSITENYNDVHLMIALIGERPEEVTDMKRSVKAEVISSTFDEPTEAHTRVAEMVLERAKRLVESGRDVVVLLDSITRLSRAYNLAVAPSGRTLSGGLDPSALFPPKRFFGAARKIEEGGSLTIIGTCLVDTGSRMDDVIYEEFKGTGNMELVLNRKLAERRIFPAIDISLSSTRREELLLDEKTLRAVVVMRRMFATLSDQPGRSGLEAMEALLQHMSRTSNNMEFLATLKGSIS</sequence>
<comment type="caution">
    <text evidence="13">The sequence shown here is derived from an EMBL/GenBank/DDBJ whole genome shotgun (WGS) entry which is preliminary data.</text>
</comment>
<dbReference type="Pfam" id="PF07498">
    <property type="entry name" value="Rho_N"/>
    <property type="match status" value="1"/>
</dbReference>
<dbReference type="NCBIfam" id="TIGR00767">
    <property type="entry name" value="rho"/>
    <property type="match status" value="1"/>
</dbReference>
<keyword evidence="14" id="KW-1185">Reference proteome</keyword>
<evidence type="ECO:0000256" key="9">
    <source>
        <dbReference type="HAMAP-Rule" id="MF_01884"/>
    </source>
</evidence>
<dbReference type="EMBL" id="BNJK01000001">
    <property type="protein sequence ID" value="GHO93744.1"/>
    <property type="molecule type" value="Genomic_DNA"/>
</dbReference>
<evidence type="ECO:0000256" key="8">
    <source>
        <dbReference type="ARBA" id="ARBA00023163"/>
    </source>
</evidence>
<dbReference type="InterPro" id="IPR027417">
    <property type="entry name" value="P-loop_NTPase"/>
</dbReference>
<dbReference type="InterPro" id="IPR011129">
    <property type="entry name" value="CSD"/>
</dbReference>
<dbReference type="AlphaFoldDB" id="A0A8J3N018"/>
<dbReference type="SMART" id="SM00382">
    <property type="entry name" value="AAA"/>
    <property type="match status" value="1"/>
</dbReference>
<keyword evidence="7 9" id="KW-0805">Transcription regulation</keyword>
<dbReference type="Gene3D" id="3.40.50.300">
    <property type="entry name" value="P-loop containing nucleotide triphosphate hydrolases"/>
    <property type="match status" value="1"/>
</dbReference>
<name>A0A8J3N018_9CHLR</name>
<dbReference type="Gene3D" id="2.40.50.140">
    <property type="entry name" value="Nucleic acid-binding proteins"/>
    <property type="match status" value="1"/>
</dbReference>
<keyword evidence="1 9" id="KW-0806">Transcription termination</keyword>
<keyword evidence="4 9" id="KW-0347">Helicase</keyword>
<dbReference type="HAMAP" id="MF_01884">
    <property type="entry name" value="Rho"/>
    <property type="match status" value="1"/>
</dbReference>
<evidence type="ECO:0000256" key="10">
    <source>
        <dbReference type="NCBIfam" id="TIGR00767"/>
    </source>
</evidence>
<reference evidence="13" key="1">
    <citation type="submission" date="2020-10" db="EMBL/GenBank/DDBJ databases">
        <title>Taxonomic study of unclassified bacteria belonging to the class Ktedonobacteria.</title>
        <authorList>
            <person name="Yabe S."/>
            <person name="Wang C.M."/>
            <person name="Zheng Y."/>
            <person name="Sakai Y."/>
            <person name="Cavaletti L."/>
            <person name="Monciardini P."/>
            <person name="Donadio S."/>
        </authorList>
    </citation>
    <scope>NUCLEOTIDE SEQUENCE</scope>
    <source>
        <strain evidence="13">ID150040</strain>
    </source>
</reference>
<evidence type="ECO:0000259" key="12">
    <source>
        <dbReference type="PROSITE" id="PS51856"/>
    </source>
</evidence>
<comment type="similarity">
    <text evidence="9 11">Belongs to the Rho family.</text>
</comment>
<keyword evidence="6 9" id="KW-0694">RNA-binding</keyword>
<dbReference type="InterPro" id="IPR011112">
    <property type="entry name" value="Rho-like_N"/>
</dbReference>
<keyword evidence="5 9" id="KW-0067">ATP-binding</keyword>
<keyword evidence="3 9" id="KW-0378">Hydrolase</keyword>
<dbReference type="InterPro" id="IPR012340">
    <property type="entry name" value="NA-bd_OB-fold"/>
</dbReference>
<dbReference type="GO" id="GO:0003723">
    <property type="term" value="F:RNA binding"/>
    <property type="evidence" value="ECO:0007669"/>
    <property type="project" value="UniProtKB-UniRule"/>
</dbReference>
<dbReference type="PROSITE" id="PS51856">
    <property type="entry name" value="RHO_RNA_BD"/>
    <property type="match status" value="1"/>
</dbReference>
<dbReference type="CDD" id="cd04459">
    <property type="entry name" value="Rho_CSD"/>
    <property type="match status" value="1"/>
</dbReference>
<feature type="binding site" evidence="9">
    <location>
        <position position="220"/>
    </location>
    <ligand>
        <name>ATP</name>
        <dbReference type="ChEBI" id="CHEBI:30616"/>
    </ligand>
</feature>
<dbReference type="SMART" id="SM00959">
    <property type="entry name" value="Rho_N"/>
    <property type="match status" value="1"/>
</dbReference>
<dbReference type="PANTHER" id="PTHR46425:SF1">
    <property type="entry name" value="TRANSCRIPTION TERMINATION FACTOR RHO"/>
    <property type="match status" value="1"/>
</dbReference>
<keyword evidence="2 9" id="KW-0547">Nucleotide-binding</keyword>
<evidence type="ECO:0000256" key="1">
    <source>
        <dbReference type="ARBA" id="ARBA00022472"/>
    </source>
</evidence>
<dbReference type="InterPro" id="IPR004665">
    <property type="entry name" value="Term_rho"/>
</dbReference>
<dbReference type="GO" id="GO:0016787">
    <property type="term" value="F:hydrolase activity"/>
    <property type="evidence" value="ECO:0007669"/>
    <property type="project" value="UniProtKB-KW"/>
</dbReference>
<comment type="caution">
    <text evidence="9">Lacks conserved residue(s) required for the propagation of feature annotation.</text>
</comment>
<dbReference type="SMART" id="SM00357">
    <property type="entry name" value="CSP"/>
    <property type="match status" value="1"/>
</dbReference>
<evidence type="ECO:0000256" key="5">
    <source>
        <dbReference type="ARBA" id="ARBA00022840"/>
    </source>
</evidence>